<accession>A0ABS6FXQ4</accession>
<name>A0ABS6FXQ4_9FIRM</name>
<protein>
    <recommendedName>
        <fullName evidence="5">Rod shape-determining protein MreC</fullName>
    </recommendedName>
</protein>
<organism evidence="3 4">
    <name type="scientific">Alkaliphilus flagellatus</name>
    <dbReference type="NCBI Taxonomy" id="2841507"/>
    <lineage>
        <taxon>Bacteria</taxon>
        <taxon>Bacillati</taxon>
        <taxon>Bacillota</taxon>
        <taxon>Clostridia</taxon>
        <taxon>Peptostreptococcales</taxon>
        <taxon>Natronincolaceae</taxon>
        <taxon>Alkaliphilus</taxon>
    </lineage>
</organism>
<keyword evidence="4" id="KW-1185">Reference proteome</keyword>
<sequence length="99" mass="12122">MLRENFILKDKNYILLVLFIFVILSFQNWYFGSLTSQNQELININKEVLSSYKELIDNHLKYSEDVHYMRITAENLEKQNKELMEKTERLNELFFDQMY</sequence>
<evidence type="ECO:0008006" key="5">
    <source>
        <dbReference type="Google" id="ProtNLM"/>
    </source>
</evidence>
<keyword evidence="1" id="KW-0175">Coiled coil</keyword>
<evidence type="ECO:0000256" key="2">
    <source>
        <dbReference type="SAM" id="Phobius"/>
    </source>
</evidence>
<keyword evidence="2" id="KW-0472">Membrane</keyword>
<comment type="caution">
    <text evidence="3">The sequence shown here is derived from an EMBL/GenBank/DDBJ whole genome shotgun (WGS) entry which is preliminary data.</text>
</comment>
<gene>
    <name evidence="3" type="ORF">KQI88_00370</name>
</gene>
<dbReference type="Proteomes" id="UP000779508">
    <property type="component" value="Unassembled WGS sequence"/>
</dbReference>
<feature type="coiled-coil region" evidence="1">
    <location>
        <begin position="66"/>
        <end position="93"/>
    </location>
</feature>
<reference evidence="3 4" key="1">
    <citation type="submission" date="2021-06" db="EMBL/GenBank/DDBJ databases">
        <authorList>
            <person name="Sun Q."/>
            <person name="Li D."/>
        </authorList>
    </citation>
    <scope>NUCLEOTIDE SEQUENCE [LARGE SCALE GENOMIC DNA]</scope>
    <source>
        <strain evidence="3 4">MSJ-5</strain>
    </source>
</reference>
<proteinExistence type="predicted"/>
<keyword evidence="2" id="KW-0812">Transmembrane</keyword>
<evidence type="ECO:0000256" key="1">
    <source>
        <dbReference type="SAM" id="Coils"/>
    </source>
</evidence>
<dbReference type="RefSeq" id="WP_212380423.1">
    <property type="nucleotide sequence ID" value="NZ_JAHLQK010000001.1"/>
</dbReference>
<dbReference type="EMBL" id="JAHLQK010000001">
    <property type="protein sequence ID" value="MBU5674868.1"/>
    <property type="molecule type" value="Genomic_DNA"/>
</dbReference>
<evidence type="ECO:0000313" key="4">
    <source>
        <dbReference type="Proteomes" id="UP000779508"/>
    </source>
</evidence>
<keyword evidence="2" id="KW-1133">Transmembrane helix</keyword>
<feature type="transmembrane region" description="Helical" evidence="2">
    <location>
        <begin position="12"/>
        <end position="31"/>
    </location>
</feature>
<evidence type="ECO:0000313" key="3">
    <source>
        <dbReference type="EMBL" id="MBU5674868.1"/>
    </source>
</evidence>